<keyword evidence="2" id="KW-1185">Reference proteome</keyword>
<reference evidence="1" key="1">
    <citation type="submission" date="2022-12" db="EMBL/GenBank/DDBJ databases">
        <title>Genome Sequence of Lasiodiplodia mahajangana.</title>
        <authorList>
            <person name="Buettner E."/>
        </authorList>
    </citation>
    <scope>NUCLEOTIDE SEQUENCE</scope>
    <source>
        <strain evidence="1">VT137</strain>
    </source>
</reference>
<sequence length="372" mass="41470">MYLKVAQVLRQAGLQPPNVNVNVLWTAVDGPDTIRKVKCDSFSIDKCLGDSFASPLSDETSRNPDFAVSSVFGRLSHAHPSCGDCLLKFALAAVPRGLEPLLPSADTKPKDRDVIIRALKKYQHTIVDTDTMKFFMVKDAEQAKAELLERTIERGTAFGQWCFNDDVMTESPEEVDRVRGINRSTKLMLAWASRESLLALSDSPRRSSQKLLTFINIYTYKNKANPIHPSSADRWQTKFMDNIPSRKIGKVLPSVNKSGSDSDGESPTQVLSTIIALPAYSIHLTSPAIIDALRSVVQYYPTEDLTGNIVVNWPGIAQFGDRVRKADERELWKTEKRAYKDLGLLLRYLDKSVMSGVHFNTPQRLGTLSPGI</sequence>
<dbReference type="EMBL" id="JAPUUL010001316">
    <property type="protein sequence ID" value="KAJ8127738.1"/>
    <property type="molecule type" value="Genomic_DNA"/>
</dbReference>
<dbReference type="Proteomes" id="UP001153332">
    <property type="component" value="Unassembled WGS sequence"/>
</dbReference>
<organism evidence="1 2">
    <name type="scientific">Lasiodiplodia mahajangana</name>
    <dbReference type="NCBI Taxonomy" id="1108764"/>
    <lineage>
        <taxon>Eukaryota</taxon>
        <taxon>Fungi</taxon>
        <taxon>Dikarya</taxon>
        <taxon>Ascomycota</taxon>
        <taxon>Pezizomycotina</taxon>
        <taxon>Dothideomycetes</taxon>
        <taxon>Dothideomycetes incertae sedis</taxon>
        <taxon>Botryosphaeriales</taxon>
        <taxon>Botryosphaeriaceae</taxon>
        <taxon>Lasiodiplodia</taxon>
    </lineage>
</organism>
<proteinExistence type="predicted"/>
<gene>
    <name evidence="1" type="ORF">O1611_g5897</name>
</gene>
<protein>
    <submittedName>
        <fullName evidence="1">Uncharacterized protein</fullName>
    </submittedName>
</protein>
<name>A0ACC2JKI7_9PEZI</name>
<evidence type="ECO:0000313" key="2">
    <source>
        <dbReference type="Proteomes" id="UP001153332"/>
    </source>
</evidence>
<comment type="caution">
    <text evidence="1">The sequence shown here is derived from an EMBL/GenBank/DDBJ whole genome shotgun (WGS) entry which is preliminary data.</text>
</comment>
<accession>A0ACC2JKI7</accession>
<evidence type="ECO:0000313" key="1">
    <source>
        <dbReference type="EMBL" id="KAJ8127738.1"/>
    </source>
</evidence>